<proteinExistence type="predicted"/>
<accession>A0A9Q0N1L1</accession>
<keyword evidence="12" id="KW-1185">Reference proteome</keyword>
<keyword evidence="6 7" id="KW-0539">Nucleus</keyword>
<keyword evidence="3" id="KW-0805">Transcription regulation</keyword>
<evidence type="ECO:0000256" key="3">
    <source>
        <dbReference type="ARBA" id="ARBA00023015"/>
    </source>
</evidence>
<dbReference type="GO" id="GO:0000978">
    <property type="term" value="F:RNA polymerase II cis-regulatory region sequence-specific DNA binding"/>
    <property type="evidence" value="ECO:0007669"/>
    <property type="project" value="TreeGrafter"/>
</dbReference>
<evidence type="ECO:0000259" key="10">
    <source>
        <dbReference type="PROSITE" id="PS50039"/>
    </source>
</evidence>
<feature type="region of interest" description="Disordered" evidence="8">
    <location>
        <begin position="574"/>
        <end position="612"/>
    </location>
</feature>
<dbReference type="PANTHER" id="PTHR45881">
    <property type="entry name" value="CHECKPOINT SUPPRESSOR 1-LIKE, ISOFORM A-RELATED"/>
    <property type="match status" value="1"/>
</dbReference>
<dbReference type="SMART" id="SM00339">
    <property type="entry name" value="FH"/>
    <property type="match status" value="1"/>
</dbReference>
<evidence type="ECO:0000256" key="2">
    <source>
        <dbReference type="ARBA" id="ARBA00022473"/>
    </source>
</evidence>
<keyword evidence="4 7" id="KW-0238">DNA-binding</keyword>
<dbReference type="Pfam" id="PF00498">
    <property type="entry name" value="FHA"/>
    <property type="match status" value="1"/>
</dbReference>
<feature type="region of interest" description="Disordered" evidence="8">
    <location>
        <begin position="41"/>
        <end position="143"/>
    </location>
</feature>
<dbReference type="OrthoDB" id="691130at2759"/>
<dbReference type="InterPro" id="IPR030456">
    <property type="entry name" value="TF_fork_head_CS_2"/>
</dbReference>
<organism evidence="11 12">
    <name type="scientific">Pseudolycoriella hygida</name>
    <dbReference type="NCBI Taxonomy" id="35572"/>
    <lineage>
        <taxon>Eukaryota</taxon>
        <taxon>Metazoa</taxon>
        <taxon>Ecdysozoa</taxon>
        <taxon>Arthropoda</taxon>
        <taxon>Hexapoda</taxon>
        <taxon>Insecta</taxon>
        <taxon>Pterygota</taxon>
        <taxon>Neoptera</taxon>
        <taxon>Endopterygota</taxon>
        <taxon>Diptera</taxon>
        <taxon>Nematocera</taxon>
        <taxon>Sciaroidea</taxon>
        <taxon>Sciaridae</taxon>
        <taxon>Pseudolycoriella</taxon>
    </lineage>
</organism>
<dbReference type="AlphaFoldDB" id="A0A9Q0N1L1"/>
<dbReference type="InterPro" id="IPR008984">
    <property type="entry name" value="SMAD_FHA_dom_sf"/>
</dbReference>
<evidence type="ECO:0000259" key="9">
    <source>
        <dbReference type="PROSITE" id="PS50006"/>
    </source>
</evidence>
<dbReference type="Gene3D" id="1.10.10.10">
    <property type="entry name" value="Winged helix-like DNA-binding domain superfamily/Winged helix DNA-binding domain"/>
    <property type="match status" value="1"/>
</dbReference>
<keyword evidence="5" id="KW-0804">Transcription</keyword>
<gene>
    <name evidence="11" type="primary">Foxk1</name>
    <name evidence="11" type="ORF">Bhyg_06874</name>
</gene>
<dbReference type="InterPro" id="IPR036388">
    <property type="entry name" value="WH-like_DNA-bd_sf"/>
</dbReference>
<feature type="compositionally biased region" description="Polar residues" evidence="8">
    <location>
        <begin position="60"/>
        <end position="75"/>
    </location>
</feature>
<evidence type="ECO:0000256" key="8">
    <source>
        <dbReference type="SAM" id="MobiDB-lite"/>
    </source>
</evidence>
<evidence type="ECO:0000313" key="11">
    <source>
        <dbReference type="EMBL" id="KAJ6641929.1"/>
    </source>
</evidence>
<dbReference type="PROSITE" id="PS50039">
    <property type="entry name" value="FORK_HEAD_3"/>
    <property type="match status" value="1"/>
</dbReference>
<dbReference type="PROSITE" id="PS50006">
    <property type="entry name" value="FHA_DOMAIN"/>
    <property type="match status" value="1"/>
</dbReference>
<comment type="caution">
    <text evidence="11">The sequence shown here is derived from an EMBL/GenBank/DDBJ whole genome shotgun (WGS) entry which is preliminary data.</text>
</comment>
<dbReference type="PROSITE" id="PS00658">
    <property type="entry name" value="FORK_HEAD_2"/>
    <property type="match status" value="1"/>
</dbReference>
<keyword evidence="2" id="KW-0217">Developmental protein</keyword>
<dbReference type="FunFam" id="1.10.10.10:FF:000030">
    <property type="entry name" value="Forkhead box protein K2"/>
    <property type="match status" value="1"/>
</dbReference>
<dbReference type="CDD" id="cd20026">
    <property type="entry name" value="FH_FOXK"/>
    <property type="match status" value="1"/>
</dbReference>
<dbReference type="Proteomes" id="UP001151699">
    <property type="component" value="Chromosome B"/>
</dbReference>
<dbReference type="SUPFAM" id="SSF46785">
    <property type="entry name" value="Winged helix' DNA-binding domain"/>
    <property type="match status" value="1"/>
</dbReference>
<feature type="compositionally biased region" description="Basic and acidic residues" evidence="8">
    <location>
        <begin position="456"/>
        <end position="465"/>
    </location>
</feature>
<dbReference type="PANTHER" id="PTHR45881:SF7">
    <property type="entry name" value="CHECKPOINT SUPPRESSOR 1-LIKE, ISOFORM A-RELATED"/>
    <property type="match status" value="1"/>
</dbReference>
<evidence type="ECO:0000313" key="12">
    <source>
        <dbReference type="Proteomes" id="UP001151699"/>
    </source>
</evidence>
<dbReference type="Pfam" id="PF00250">
    <property type="entry name" value="Forkhead"/>
    <property type="match status" value="1"/>
</dbReference>
<feature type="DNA-binding region" description="Fork-head" evidence="7">
    <location>
        <begin position="339"/>
        <end position="435"/>
    </location>
</feature>
<evidence type="ECO:0000256" key="4">
    <source>
        <dbReference type="ARBA" id="ARBA00023125"/>
    </source>
</evidence>
<comment type="subcellular location">
    <subcellularLocation>
        <location evidence="1 7">Nucleus</location>
    </subcellularLocation>
</comment>
<dbReference type="GO" id="GO:0000981">
    <property type="term" value="F:DNA-binding transcription factor activity, RNA polymerase II-specific"/>
    <property type="evidence" value="ECO:0007669"/>
    <property type="project" value="TreeGrafter"/>
</dbReference>
<feature type="region of interest" description="Disordered" evidence="8">
    <location>
        <begin position="428"/>
        <end position="485"/>
    </location>
</feature>
<dbReference type="GO" id="GO:0045893">
    <property type="term" value="P:positive regulation of DNA-templated transcription"/>
    <property type="evidence" value="ECO:0007669"/>
    <property type="project" value="UniProtKB-ARBA"/>
</dbReference>
<dbReference type="PRINTS" id="PR00053">
    <property type="entry name" value="FORKHEAD"/>
</dbReference>
<evidence type="ECO:0000256" key="7">
    <source>
        <dbReference type="PROSITE-ProRule" id="PRU00089"/>
    </source>
</evidence>
<feature type="domain" description="FHA" evidence="9">
    <location>
        <begin position="182"/>
        <end position="234"/>
    </location>
</feature>
<feature type="compositionally biased region" description="Low complexity" evidence="8">
    <location>
        <begin position="48"/>
        <end position="59"/>
    </location>
</feature>
<sequence>MASQDDNSRVYQYYIKVEPSDSSENSVANISNILRYSNAEEAKQMPKQQQMLLSVDQQQHSSESQHTRTIQSSPVNVPPLDLPGDEREISQHEDSYGDDNDDASPTPDQHQRSNSNILNRRSSDYFNNSPQGMDPPSTFHSPHRHAQHITSTVASHIVRSSRSTFARLSYKDTVSYVINQPVDIGRNSSTSQVHFSVGKNSFVSRKHLRILPNDGEFELICLGKNGVFVDDVFQRKTDEPLKLAKICTFRFPSTNIRILFEMESEDDVIYSPLKISIPEADIKRSPFPSPTGTISAANSCPTSPRHSYQDYHFYNNNNTFQNDLFQPPSTAAYTNDLEKPPYSYAQLIVQSISSAPDRQLTLSGIYSFIAKQYPFYRREANKGWQNSIRHNLSLNRYFVKVPRSQDEPGKGSFWRIDPTSEVKLIEQSYKKRRQRGSQCFRTSFGHRSAPVSPSSHIDRSRDSSPLHDVVLQSAPGSPRGSYQNHRDSRVLQDIDLQSAPSSPSSSNVHPYLDSQHNVLHDVVIQPNSSPSGYREDQKIIIDTVTRAPIQSWRPNYDQVTTHKQITIITSGVRTPPIVKREHDDDNDFTDDHDIDDDDSGEFDSSVKRSKYN</sequence>
<dbReference type="InterPro" id="IPR036390">
    <property type="entry name" value="WH_DNA-bd_sf"/>
</dbReference>
<dbReference type="EMBL" id="WJQU01000002">
    <property type="protein sequence ID" value="KAJ6641929.1"/>
    <property type="molecule type" value="Genomic_DNA"/>
</dbReference>
<evidence type="ECO:0000256" key="1">
    <source>
        <dbReference type="ARBA" id="ARBA00004123"/>
    </source>
</evidence>
<name>A0A9Q0N1L1_9DIPT</name>
<dbReference type="InterPro" id="IPR001766">
    <property type="entry name" value="Fork_head_dom"/>
</dbReference>
<feature type="domain" description="Fork-head" evidence="10">
    <location>
        <begin position="339"/>
        <end position="435"/>
    </location>
</feature>
<dbReference type="SMART" id="SM00240">
    <property type="entry name" value="FHA"/>
    <property type="match status" value="1"/>
</dbReference>
<evidence type="ECO:0000256" key="6">
    <source>
        <dbReference type="ARBA" id="ARBA00023242"/>
    </source>
</evidence>
<protein>
    <submittedName>
        <fullName evidence="11">Forkhead box protein K1</fullName>
    </submittedName>
</protein>
<feature type="compositionally biased region" description="Basic and acidic residues" evidence="8">
    <location>
        <begin position="84"/>
        <end position="95"/>
    </location>
</feature>
<dbReference type="Gene3D" id="2.60.200.20">
    <property type="match status" value="1"/>
</dbReference>
<reference evidence="11" key="1">
    <citation type="submission" date="2022-07" db="EMBL/GenBank/DDBJ databases">
        <authorList>
            <person name="Trinca V."/>
            <person name="Uliana J.V.C."/>
            <person name="Torres T.T."/>
            <person name="Ward R.J."/>
            <person name="Monesi N."/>
        </authorList>
    </citation>
    <scope>NUCLEOTIDE SEQUENCE</scope>
    <source>
        <strain evidence="11">HSMRA1968</strain>
        <tissue evidence="11">Whole embryos</tissue>
    </source>
</reference>
<dbReference type="GO" id="GO:0005634">
    <property type="term" value="C:nucleus"/>
    <property type="evidence" value="ECO:0007669"/>
    <property type="project" value="UniProtKB-SubCell"/>
</dbReference>
<dbReference type="SUPFAM" id="SSF49879">
    <property type="entry name" value="SMAD/FHA domain"/>
    <property type="match status" value="1"/>
</dbReference>
<feature type="compositionally biased region" description="Acidic residues" evidence="8">
    <location>
        <begin position="584"/>
        <end position="601"/>
    </location>
</feature>
<dbReference type="InterPro" id="IPR000253">
    <property type="entry name" value="FHA_dom"/>
</dbReference>
<evidence type="ECO:0000256" key="5">
    <source>
        <dbReference type="ARBA" id="ARBA00023163"/>
    </source>
</evidence>